<accession>A0A6H1TW86</accession>
<dbReference type="Proteomes" id="UP000500857">
    <property type="component" value="Chromosome"/>
</dbReference>
<gene>
    <name evidence="3" type="ORF">HCG48_07365</name>
</gene>
<feature type="compositionally biased region" description="Low complexity" evidence="1">
    <location>
        <begin position="878"/>
        <end position="910"/>
    </location>
</feature>
<keyword evidence="4" id="KW-1185">Reference proteome</keyword>
<dbReference type="RefSeq" id="WP_168568572.1">
    <property type="nucleotide sequence ID" value="NZ_CP051167.1"/>
</dbReference>
<dbReference type="EMBL" id="CP051167">
    <property type="protein sequence ID" value="QIZ70417.1"/>
    <property type="molecule type" value="Genomic_DNA"/>
</dbReference>
<evidence type="ECO:0000313" key="4">
    <source>
        <dbReference type="Proteomes" id="UP000500857"/>
    </source>
</evidence>
<keyword evidence="2" id="KW-1133">Transmembrane helix</keyword>
<sequence length="943" mass="102207">MNPESQNRAQQRGRGLSMGEILSLPARQRQIVNFTIRQKECRLAQIAEFLHESPADIEGELQDLIRAGFVRESRIGGESVYTIELAAKKGSQLPDTIQQALTPGKPLATIVNPSGEVLLTPGSQFELYVTVSNKGNQSALIDIFIEETSEPVRQWCATPFTRLALGPGQSSEAIFKLDIPLDAVPGPYEYTLVVDAPQHYPEDTPILHSARVQVMPFVQEARKVSDPTFSLSPPTRSLDPAVLEPGQPLELHVLVHNRSDRVDRFRLDCPDLQRHWYSVIYPEGLAQPGIVTATEGLELNPGEKGEIVLLLQPPPDAWAGVYAPTVRLYSTNNPGLALLEPAYFRVAEIYLLHAEFHTVVGKIARGAGLFELRLTNMGNSPREVRVRAKGTDQEEICKFTIAPRQVRLLPGESRIVGLQVEPTDARRPFSGKLISFVVELEDLDKFPLITDRFQGALMWEGRPWWQLLLLILAIASAIVGLAVLIWWLLTRPPVRPRIVRFAPESTTYKQANDDAIRLDWAIAHPEKIDSLTLIGLSEDGLVTSGPVLYEFENGLPRSLQPFCKINGQLVCENVWTDAKKAGQYIFELTLTPKEGEPGQGETLKTKPIAIEPLPVPKILEVASTRPVYQRRTRPDAPEPQGEPIALNWTIAHPEQLQAVAAIARSPDGAVTSPLKRYDFSQGIPEALRGFCEIADERLRCDNVPTDAGNPGDYIFELTAIPKHGEPETATSAKTEQIQVQVEPIPTAIAQFTLNGKPVPPKYLARLTNGDQPPVILLSWKVTGDPGLQVQLLPSPGDVPPEGQLAYPLSPQPGSEVITLQASSPTGDPVTRSFVVETLPPPETVAVPPPPGADGAAEAPGGAEGEPGTVAVPPPPEEGTPGAEAGDGTSDGSTPGTDGTAAGDASGEQGATGEGEGEAGSEPEEEPLPEPDPLEPQELPPTFN</sequence>
<feature type="compositionally biased region" description="Acidic residues" evidence="1">
    <location>
        <begin position="914"/>
        <end position="934"/>
    </location>
</feature>
<protein>
    <submittedName>
        <fullName evidence="3">Transcriptional regulator</fullName>
    </submittedName>
</protein>
<feature type="compositionally biased region" description="Low complexity" evidence="1">
    <location>
        <begin position="852"/>
        <end position="870"/>
    </location>
</feature>
<evidence type="ECO:0000256" key="2">
    <source>
        <dbReference type="SAM" id="Phobius"/>
    </source>
</evidence>
<dbReference type="AlphaFoldDB" id="A0A6H1TW86"/>
<feature type="compositionally biased region" description="Pro residues" evidence="1">
    <location>
        <begin position="839"/>
        <end position="851"/>
    </location>
</feature>
<proteinExistence type="predicted"/>
<dbReference type="KEGG" id="oxy:HCG48_07365"/>
<evidence type="ECO:0000313" key="3">
    <source>
        <dbReference type="EMBL" id="QIZ70417.1"/>
    </source>
</evidence>
<organism evidence="3 4">
    <name type="scientific">Oxynema aestuarii AP17</name>
    <dbReference type="NCBI Taxonomy" id="2064643"/>
    <lineage>
        <taxon>Bacteria</taxon>
        <taxon>Bacillati</taxon>
        <taxon>Cyanobacteriota</taxon>
        <taxon>Cyanophyceae</taxon>
        <taxon>Oscillatoriophycideae</taxon>
        <taxon>Oscillatoriales</taxon>
        <taxon>Oscillatoriaceae</taxon>
        <taxon>Oxynema</taxon>
        <taxon>Oxynema aestuarii</taxon>
    </lineage>
</organism>
<reference evidence="3 4" key="1">
    <citation type="submission" date="2020-04" db="EMBL/GenBank/DDBJ databases">
        <authorList>
            <person name="Basu S."/>
            <person name="Maruthanayagam V."/>
            <person name="Chakraborty S."/>
            <person name="Pramanik A."/>
            <person name="Mukherjee J."/>
            <person name="Brink B."/>
        </authorList>
    </citation>
    <scope>NUCLEOTIDE SEQUENCE [LARGE SCALE GENOMIC DNA]</scope>
    <source>
        <strain evidence="3 4">AP17</strain>
    </source>
</reference>
<keyword evidence="2" id="KW-0472">Membrane</keyword>
<feature type="transmembrane region" description="Helical" evidence="2">
    <location>
        <begin position="467"/>
        <end position="489"/>
    </location>
</feature>
<keyword evidence="2" id="KW-0812">Transmembrane</keyword>
<evidence type="ECO:0000256" key="1">
    <source>
        <dbReference type="SAM" id="MobiDB-lite"/>
    </source>
</evidence>
<feature type="region of interest" description="Disordered" evidence="1">
    <location>
        <begin position="839"/>
        <end position="943"/>
    </location>
</feature>
<name>A0A6H1TW86_9CYAN</name>